<feature type="region of interest" description="Disordered" evidence="1">
    <location>
        <begin position="442"/>
        <end position="463"/>
    </location>
</feature>
<organism evidence="2 3">
    <name type="scientific">Triparma verrucosa</name>
    <dbReference type="NCBI Taxonomy" id="1606542"/>
    <lineage>
        <taxon>Eukaryota</taxon>
        <taxon>Sar</taxon>
        <taxon>Stramenopiles</taxon>
        <taxon>Ochrophyta</taxon>
        <taxon>Bolidophyceae</taxon>
        <taxon>Parmales</taxon>
        <taxon>Triparmaceae</taxon>
        <taxon>Triparma</taxon>
    </lineage>
</organism>
<feature type="region of interest" description="Disordered" evidence="1">
    <location>
        <begin position="396"/>
        <end position="422"/>
    </location>
</feature>
<keyword evidence="3" id="KW-1185">Reference proteome</keyword>
<sequence>MVKRPQTNIGYFMDGKLVSKPGSTERQNNINMVDSQDRNKYPGGIHQARYPQKKMTEKDRDSLRALGSVVPPFRPLGMEVELKNKVKVNDLPGVIDLIAALCSSQRFGVWWSIKKNYWQPRFNTEFQHITTQVLFKKNMEQRRPIYYACLCGHLQMVNFFMKVLVVAASRRLSGCAEFDAVTSEKDTKRHACRTFVEWMNFLGYWPGVFERLDYEVAWLSSLNQNTRDLLDFKPFSLDSAERHLLQCVDGLGVNYQVWRSLCKNAASETLNARIRKSRNNARARKAFQKPSVNSFGLSINDYGAGFAAWVDETGYDDEGEEDDHDDDVPTKQAEMGSVGRLIFQRAVSGELRESDNESFEIVAMSDDESDSEFEFVDRVPVGRKNGHGRSWADVIGNGGSGGEVKKLSNSPPLKPKRPVKPIDRVDKEQIDFYFDERDMYKSSRGGKGGGFFKNDRHRGKGLR</sequence>
<dbReference type="Proteomes" id="UP001165160">
    <property type="component" value="Unassembled WGS sequence"/>
</dbReference>
<gene>
    <name evidence="2" type="ORF">TrVE_jg9850</name>
</gene>
<comment type="caution">
    <text evidence="2">The sequence shown here is derived from an EMBL/GenBank/DDBJ whole genome shotgun (WGS) entry which is preliminary data.</text>
</comment>
<reference evidence="3" key="1">
    <citation type="journal article" date="2023" name="Commun. Biol.">
        <title>Genome analysis of Parmales, the sister group of diatoms, reveals the evolutionary specialization of diatoms from phago-mixotrophs to photoautotrophs.</title>
        <authorList>
            <person name="Ban H."/>
            <person name="Sato S."/>
            <person name="Yoshikawa S."/>
            <person name="Yamada K."/>
            <person name="Nakamura Y."/>
            <person name="Ichinomiya M."/>
            <person name="Sato N."/>
            <person name="Blanc-Mathieu R."/>
            <person name="Endo H."/>
            <person name="Kuwata A."/>
            <person name="Ogata H."/>
        </authorList>
    </citation>
    <scope>NUCLEOTIDE SEQUENCE [LARGE SCALE GENOMIC DNA]</scope>
    <source>
        <strain evidence="3">NIES 3699</strain>
    </source>
</reference>
<proteinExistence type="predicted"/>
<evidence type="ECO:0000256" key="1">
    <source>
        <dbReference type="SAM" id="MobiDB-lite"/>
    </source>
</evidence>
<name>A0A9W7FHH7_9STRA</name>
<dbReference type="EMBL" id="BRXX01000440">
    <property type="protein sequence ID" value="GMI12181.1"/>
    <property type="molecule type" value="Genomic_DNA"/>
</dbReference>
<evidence type="ECO:0000313" key="3">
    <source>
        <dbReference type="Proteomes" id="UP001165160"/>
    </source>
</evidence>
<feature type="region of interest" description="Disordered" evidence="1">
    <location>
        <begin position="315"/>
        <end position="334"/>
    </location>
</feature>
<dbReference type="AlphaFoldDB" id="A0A9W7FHH7"/>
<accession>A0A9W7FHH7</accession>
<feature type="compositionally biased region" description="Acidic residues" evidence="1">
    <location>
        <begin position="315"/>
        <end position="326"/>
    </location>
</feature>
<evidence type="ECO:0000313" key="2">
    <source>
        <dbReference type="EMBL" id="GMI12181.1"/>
    </source>
</evidence>
<protein>
    <submittedName>
        <fullName evidence="2">Uncharacterized protein</fullName>
    </submittedName>
</protein>